<dbReference type="PROSITE" id="PS51986">
    <property type="entry name" value="GS_BETA_GRASP"/>
    <property type="match status" value="1"/>
</dbReference>
<dbReference type="SUPFAM" id="SSF54368">
    <property type="entry name" value="Glutamine synthetase, N-terminal domain"/>
    <property type="match status" value="1"/>
</dbReference>
<dbReference type="InterPro" id="IPR014746">
    <property type="entry name" value="Gln_synth/guanido_kin_cat_dom"/>
</dbReference>
<feature type="domain" description="GS beta-grasp" evidence="9">
    <location>
        <begin position="17"/>
        <end position="102"/>
    </location>
</feature>
<comment type="cofactor">
    <cofactor evidence="1">
        <name>Mg(2+)</name>
        <dbReference type="ChEBI" id="CHEBI:18420"/>
    </cofactor>
</comment>
<evidence type="ECO:0000259" key="10">
    <source>
        <dbReference type="PROSITE" id="PS51987"/>
    </source>
</evidence>
<protein>
    <submittedName>
        <fullName evidence="11">Glutamine synthetase</fullName>
    </submittedName>
</protein>
<keyword evidence="5" id="KW-0067">ATP-binding</keyword>
<dbReference type="AlphaFoldDB" id="A0A9D1A1T4"/>
<evidence type="ECO:0000256" key="3">
    <source>
        <dbReference type="ARBA" id="ARBA00022598"/>
    </source>
</evidence>
<dbReference type="SUPFAM" id="SSF55931">
    <property type="entry name" value="Glutamine synthetase/guanido kinase"/>
    <property type="match status" value="1"/>
</dbReference>
<dbReference type="EMBL" id="DVGB01000106">
    <property type="protein sequence ID" value="HIR02316.1"/>
    <property type="molecule type" value="Genomic_DNA"/>
</dbReference>
<dbReference type="Proteomes" id="UP000824261">
    <property type="component" value="Unassembled WGS sequence"/>
</dbReference>
<evidence type="ECO:0000256" key="4">
    <source>
        <dbReference type="ARBA" id="ARBA00022741"/>
    </source>
</evidence>
<reference evidence="11" key="2">
    <citation type="journal article" date="2021" name="PeerJ">
        <title>Extensive microbial diversity within the chicken gut microbiome revealed by metagenomics and culture.</title>
        <authorList>
            <person name="Gilroy R."/>
            <person name="Ravi A."/>
            <person name="Getino M."/>
            <person name="Pursley I."/>
            <person name="Horton D.L."/>
            <person name="Alikhan N.F."/>
            <person name="Baker D."/>
            <person name="Gharbi K."/>
            <person name="Hall N."/>
            <person name="Watson M."/>
            <person name="Adriaenssens E.M."/>
            <person name="Foster-Nyarko E."/>
            <person name="Jarju S."/>
            <person name="Secka A."/>
            <person name="Antonio M."/>
            <person name="Oren A."/>
            <person name="Chaudhuri R.R."/>
            <person name="La Ragione R."/>
            <person name="Hildebrand F."/>
            <person name="Pallen M.J."/>
        </authorList>
    </citation>
    <scope>NUCLEOTIDE SEQUENCE</scope>
    <source>
        <strain evidence="11">ChiGjej1B1-2707</strain>
    </source>
</reference>
<evidence type="ECO:0000256" key="8">
    <source>
        <dbReference type="RuleBase" id="RU000384"/>
    </source>
</evidence>
<sequence length="447" mass="50541">MTPNPQQDFVLKTIKSRDVHFVRFWFTDVLGSMKSFAVIPSEMENAFTEGMGFDGSCVRGFCSTEESDMVAFPDPSTFQVLPWRPQSNAVARMFCTIKTPDGKYFEGDSRRVLQSVVDRAADMGYVMNVGPELEYYYFKDDKGTEVLDRGGYFDLTSLDYASDLRRDTVLTLEKMGIPVEYSHHENGPSQHEIDLRFNDAVAMADAVMTYKLVVKEIAMKYGVFASFMPKPMADQPGSGMHVHQSLFDFEGNNVFFDENDPSGHNLSAIAKSYLAGLIKYAPEFTLITNQYVNSYKRLAGGFETPMHLAWAHSNRTALVRVPSYKPRKASACRLELRSPDAAANPYLTFACMLAAGLKGIEDGLEAPEPIGSEDLFKLSREELAERGIRTLPYCLGEAIDLFEQSELMREVLGDHICRFLVETKRAEWEEYLGTVSRWETERYLHVL</sequence>
<comment type="similarity">
    <text evidence="2 7 8">Belongs to the glutamine synthetase family.</text>
</comment>
<dbReference type="InterPro" id="IPR036651">
    <property type="entry name" value="Gln_synt_N_sf"/>
</dbReference>
<dbReference type="InterPro" id="IPR008147">
    <property type="entry name" value="Gln_synt_N"/>
</dbReference>
<dbReference type="Pfam" id="PF03951">
    <property type="entry name" value="Gln-synt_N"/>
    <property type="match status" value="1"/>
</dbReference>
<evidence type="ECO:0000256" key="1">
    <source>
        <dbReference type="ARBA" id="ARBA00001946"/>
    </source>
</evidence>
<keyword evidence="6" id="KW-0460">Magnesium</keyword>
<dbReference type="PROSITE" id="PS51987">
    <property type="entry name" value="GS_CATALYTIC"/>
    <property type="match status" value="1"/>
</dbReference>
<dbReference type="PANTHER" id="PTHR43785:SF12">
    <property type="entry name" value="TYPE-1 GLUTAMINE SYNTHETASE 2"/>
    <property type="match status" value="1"/>
</dbReference>
<evidence type="ECO:0000256" key="6">
    <source>
        <dbReference type="ARBA" id="ARBA00022842"/>
    </source>
</evidence>
<dbReference type="PANTHER" id="PTHR43785">
    <property type="entry name" value="GAMMA-GLUTAMYLPUTRESCINE SYNTHETASE"/>
    <property type="match status" value="1"/>
</dbReference>
<dbReference type="GO" id="GO:0005524">
    <property type="term" value="F:ATP binding"/>
    <property type="evidence" value="ECO:0007669"/>
    <property type="project" value="UniProtKB-KW"/>
</dbReference>
<reference evidence="11" key="1">
    <citation type="submission" date="2020-10" db="EMBL/GenBank/DDBJ databases">
        <authorList>
            <person name="Gilroy R."/>
        </authorList>
    </citation>
    <scope>NUCLEOTIDE SEQUENCE</scope>
    <source>
        <strain evidence="11">ChiGjej1B1-2707</strain>
    </source>
</reference>
<dbReference type="Pfam" id="PF00120">
    <property type="entry name" value="Gln-synt_C"/>
    <property type="match status" value="1"/>
</dbReference>
<dbReference type="SMART" id="SM01230">
    <property type="entry name" value="Gln-synt_C"/>
    <property type="match status" value="1"/>
</dbReference>
<dbReference type="InterPro" id="IPR008146">
    <property type="entry name" value="Gln_synth_cat_dom"/>
</dbReference>
<evidence type="ECO:0000313" key="12">
    <source>
        <dbReference type="Proteomes" id="UP000824261"/>
    </source>
</evidence>
<keyword evidence="3" id="KW-0436">Ligase</keyword>
<accession>A0A9D1A1T4</accession>
<feature type="domain" description="GS catalytic" evidence="10">
    <location>
        <begin position="109"/>
        <end position="447"/>
    </location>
</feature>
<dbReference type="GO" id="GO:0004356">
    <property type="term" value="F:glutamine synthetase activity"/>
    <property type="evidence" value="ECO:0007669"/>
    <property type="project" value="InterPro"/>
</dbReference>
<evidence type="ECO:0000256" key="5">
    <source>
        <dbReference type="ARBA" id="ARBA00022840"/>
    </source>
</evidence>
<evidence type="ECO:0000256" key="7">
    <source>
        <dbReference type="PROSITE-ProRule" id="PRU01330"/>
    </source>
</evidence>
<dbReference type="GO" id="GO:0006542">
    <property type="term" value="P:glutamine biosynthetic process"/>
    <property type="evidence" value="ECO:0007669"/>
    <property type="project" value="InterPro"/>
</dbReference>
<evidence type="ECO:0000313" key="11">
    <source>
        <dbReference type="EMBL" id="HIR02316.1"/>
    </source>
</evidence>
<dbReference type="PROSITE" id="PS00181">
    <property type="entry name" value="GLNA_ATP"/>
    <property type="match status" value="1"/>
</dbReference>
<comment type="caution">
    <text evidence="11">The sequence shown here is derived from an EMBL/GenBank/DDBJ whole genome shotgun (WGS) entry which is preliminary data.</text>
</comment>
<dbReference type="Gene3D" id="3.10.20.70">
    <property type="entry name" value="Glutamine synthetase, N-terminal domain"/>
    <property type="match status" value="1"/>
</dbReference>
<evidence type="ECO:0000256" key="2">
    <source>
        <dbReference type="ARBA" id="ARBA00009897"/>
    </source>
</evidence>
<organism evidence="11 12">
    <name type="scientific">Candidatus Aveggerthella stercoripullorum</name>
    <dbReference type="NCBI Taxonomy" id="2840688"/>
    <lineage>
        <taxon>Bacteria</taxon>
        <taxon>Bacillati</taxon>
        <taxon>Actinomycetota</taxon>
        <taxon>Coriobacteriia</taxon>
        <taxon>Eggerthellales</taxon>
        <taxon>Eggerthellaceae</taxon>
        <taxon>Eggerthellaceae incertae sedis</taxon>
        <taxon>Candidatus Aveggerthella</taxon>
    </lineage>
</organism>
<gene>
    <name evidence="11" type="ORF">IAA69_08675</name>
</gene>
<proteinExistence type="inferred from homology"/>
<evidence type="ECO:0000259" key="9">
    <source>
        <dbReference type="PROSITE" id="PS51986"/>
    </source>
</evidence>
<name>A0A9D1A1T4_9ACTN</name>
<keyword evidence="4" id="KW-0547">Nucleotide-binding</keyword>
<dbReference type="InterPro" id="IPR027303">
    <property type="entry name" value="Gln_synth_gly_rich_site"/>
</dbReference>
<dbReference type="Gene3D" id="3.30.590.10">
    <property type="entry name" value="Glutamine synthetase/guanido kinase, catalytic domain"/>
    <property type="match status" value="1"/>
</dbReference>